<dbReference type="AlphaFoldDB" id="A0A2R5EUS5"/>
<gene>
    <name evidence="3" type="ORF">PAT3040_05153</name>
</gene>
<dbReference type="RefSeq" id="WP_146200553.1">
    <property type="nucleotide sequence ID" value="NZ_BDQX01000319.1"/>
</dbReference>
<evidence type="ECO:0000259" key="1">
    <source>
        <dbReference type="Pfam" id="PF25840"/>
    </source>
</evidence>
<comment type="caution">
    <text evidence="3">The sequence shown here is derived from an EMBL/GenBank/DDBJ whole genome shotgun (WGS) entry which is preliminary data.</text>
</comment>
<name>A0A2R5EUS5_9BACL</name>
<sequence length="570" mass="63078">MGWHRNKTQKRASKPIKFDLRGFLEGERTVEALMLDILSHCCDLLVEEQVRDVWNGSLGGIWCTGCQTVHGRSGDAIFPLYYLYLISKEEKYRDAARSLLRYIIAAQGEDGAWRNEPEADWKGTTVFQLLALCHAYDQLMGQEDGEALKPVIAKAAAWVSATFGEGGDTNINYYLSSALALLLSDRILGKPEYGGQAKRLMHGCIGNRLSRDGWLFGEKTRMRPFTQMTCTVDVGYNLDMSLGVMAEYAKLTGDPKVMSAVLLALAKHMEMVYPDGSIDNSFGSRNYKWTLFGSKTAHGSQMAFMLLADKNAAFYRAARLHTNYLASCIRSDGRFGYGPMHEQLFEHGCVHPSINRADALAVALAYGAECGQREQEEGEDTRNQVQLPSEILFGAKSYKELAVHQLRSHVWMATISCSGVHNAPTGGTVGYLWHRAVGAVQLGGMTVYRQYEAFNMPKALPGMEEPIAPRIEVSREGRLYSNLYEHDAYADAAAVNNADSRENGAAGAVAVVHGKLKAMDEGSCYDCAAFYRIDYELDGDDFIKRYEIDVRLACDNIAIVEPIVTAPPAP</sequence>
<dbReference type="Proteomes" id="UP000245202">
    <property type="component" value="Unassembled WGS sequence"/>
</dbReference>
<protein>
    <submittedName>
        <fullName evidence="3">Uncharacterized protein</fullName>
    </submittedName>
</protein>
<keyword evidence="4" id="KW-1185">Reference proteome</keyword>
<dbReference type="SUPFAM" id="SSF48208">
    <property type="entry name" value="Six-hairpin glycosidases"/>
    <property type="match status" value="1"/>
</dbReference>
<evidence type="ECO:0000313" key="4">
    <source>
        <dbReference type="Proteomes" id="UP000245202"/>
    </source>
</evidence>
<dbReference type="EMBL" id="BDQX01000319">
    <property type="protein sequence ID" value="GBG10420.1"/>
    <property type="molecule type" value="Genomic_DNA"/>
</dbReference>
<dbReference type="Pfam" id="PF25841">
    <property type="entry name" value="Ulvan_lyase_C"/>
    <property type="match status" value="1"/>
</dbReference>
<dbReference type="Gene3D" id="1.50.10.10">
    <property type="match status" value="1"/>
</dbReference>
<evidence type="ECO:0000313" key="3">
    <source>
        <dbReference type="EMBL" id="GBG10420.1"/>
    </source>
</evidence>
<organism evidence="3 4">
    <name type="scientific">Paenibacillus agaridevorans</name>
    <dbReference type="NCBI Taxonomy" id="171404"/>
    <lineage>
        <taxon>Bacteria</taxon>
        <taxon>Bacillati</taxon>
        <taxon>Bacillota</taxon>
        <taxon>Bacilli</taxon>
        <taxon>Bacillales</taxon>
        <taxon>Paenibacillaceae</taxon>
        <taxon>Paenibacillus</taxon>
    </lineage>
</organism>
<feature type="domain" description="Broad-specificity ulvan lyase C-terminal" evidence="2">
    <location>
        <begin position="396"/>
        <end position="566"/>
    </location>
</feature>
<reference evidence="3 4" key="1">
    <citation type="submission" date="2017-08" db="EMBL/GenBank/DDBJ databases">
        <title>Substantial Increase in Enzyme Production by Combined Drug-Resistance Mutations in Paenibacillus agaridevorans.</title>
        <authorList>
            <person name="Tanaka Y."/>
            <person name="Funane K."/>
            <person name="Hosaka T."/>
            <person name="Shiwa Y."/>
            <person name="Fujita N."/>
            <person name="Miyazaki T."/>
            <person name="Yoshikawa H."/>
            <person name="Murakami K."/>
            <person name="Kasahara K."/>
            <person name="Inaoka T."/>
            <person name="Hiraga Y."/>
            <person name="Ochi K."/>
        </authorList>
    </citation>
    <scope>NUCLEOTIDE SEQUENCE [LARGE SCALE GENOMIC DNA]</scope>
    <source>
        <strain evidence="3 4">T-3040</strain>
    </source>
</reference>
<dbReference type="InterPro" id="IPR012341">
    <property type="entry name" value="6hp_glycosidase-like_sf"/>
</dbReference>
<dbReference type="InterPro" id="IPR008928">
    <property type="entry name" value="6-hairpin_glycosidase_sf"/>
</dbReference>
<feature type="non-terminal residue" evidence="3">
    <location>
        <position position="570"/>
    </location>
</feature>
<dbReference type="GO" id="GO:0005975">
    <property type="term" value="P:carbohydrate metabolic process"/>
    <property type="evidence" value="ECO:0007669"/>
    <property type="project" value="InterPro"/>
</dbReference>
<evidence type="ECO:0000259" key="2">
    <source>
        <dbReference type="Pfam" id="PF25841"/>
    </source>
</evidence>
<feature type="domain" description="Broad-specificity ulvan lyase N-terminal" evidence="1">
    <location>
        <begin position="38"/>
        <end position="376"/>
    </location>
</feature>
<dbReference type="InterPro" id="IPR058907">
    <property type="entry name" value="P29_N"/>
</dbReference>
<dbReference type="Pfam" id="PF25840">
    <property type="entry name" value="Ulvan_lyase_N"/>
    <property type="match status" value="1"/>
</dbReference>
<dbReference type="InterPro" id="IPR058908">
    <property type="entry name" value="P29_C"/>
</dbReference>
<proteinExistence type="predicted"/>
<accession>A0A2R5EUS5</accession>